<comment type="caution">
    <text evidence="6">The sequence shown here is derived from an EMBL/GenBank/DDBJ whole genome shotgun (WGS) entry which is preliminary data.</text>
</comment>
<dbReference type="Pfam" id="PF00440">
    <property type="entry name" value="TetR_N"/>
    <property type="match status" value="1"/>
</dbReference>
<dbReference type="AlphaFoldDB" id="A0A372DL67"/>
<proteinExistence type="predicted"/>
<gene>
    <name evidence="6" type="ORF">D0Y53_08055</name>
</gene>
<evidence type="ECO:0000313" key="7">
    <source>
        <dbReference type="Proteomes" id="UP000262917"/>
    </source>
</evidence>
<protein>
    <submittedName>
        <fullName evidence="6">TetR/AcrR family transcriptional regulator</fullName>
    </submittedName>
</protein>
<dbReference type="PANTHER" id="PTHR47506:SF1">
    <property type="entry name" value="HTH-TYPE TRANSCRIPTIONAL REGULATOR YJDC"/>
    <property type="match status" value="1"/>
</dbReference>
<dbReference type="PANTHER" id="PTHR47506">
    <property type="entry name" value="TRANSCRIPTIONAL REGULATORY PROTEIN"/>
    <property type="match status" value="1"/>
</dbReference>
<dbReference type="GO" id="GO:0003677">
    <property type="term" value="F:DNA binding"/>
    <property type="evidence" value="ECO:0007669"/>
    <property type="project" value="UniProtKB-UniRule"/>
</dbReference>
<organism evidence="6 7">
    <name type="scientific">Cognatiluteimonas weifangensis</name>
    <dbReference type="NCBI Taxonomy" id="2303539"/>
    <lineage>
        <taxon>Bacteria</taxon>
        <taxon>Pseudomonadati</taxon>
        <taxon>Pseudomonadota</taxon>
        <taxon>Gammaproteobacteria</taxon>
        <taxon>Lysobacterales</taxon>
        <taxon>Lysobacteraceae</taxon>
        <taxon>Cognatiluteimonas</taxon>
    </lineage>
</organism>
<keyword evidence="2 4" id="KW-0238">DNA-binding</keyword>
<evidence type="ECO:0000313" key="6">
    <source>
        <dbReference type="EMBL" id="RFP60311.1"/>
    </source>
</evidence>
<evidence type="ECO:0000256" key="3">
    <source>
        <dbReference type="ARBA" id="ARBA00023163"/>
    </source>
</evidence>
<dbReference type="InterPro" id="IPR009057">
    <property type="entry name" value="Homeodomain-like_sf"/>
</dbReference>
<keyword evidence="1" id="KW-0805">Transcription regulation</keyword>
<dbReference type="Proteomes" id="UP000262917">
    <property type="component" value="Unassembled WGS sequence"/>
</dbReference>
<dbReference type="SUPFAM" id="SSF48498">
    <property type="entry name" value="Tetracyclin repressor-like, C-terminal domain"/>
    <property type="match status" value="1"/>
</dbReference>
<sequence>MRALPKHLPADERKAVTVETVVQLAAEQNPTDITTAAIAQRMGLTQGALFRHFPNKSAILQAVMEWVAERLLGRVDKAIAAAASPLAALEAVFLAHIDFIVQHPGVPRMLFGELQRAEDSPAKQMVRTLTGGYGARVQRLIEQGKAQGELAADLDAGAAATLFVGSIQGLVMQSLIAGNVQAIRANAPGVFAVYRRGLVRSR</sequence>
<dbReference type="OrthoDB" id="8535430at2"/>
<dbReference type="InterPro" id="IPR011075">
    <property type="entry name" value="TetR_C"/>
</dbReference>
<evidence type="ECO:0000259" key="5">
    <source>
        <dbReference type="PROSITE" id="PS50977"/>
    </source>
</evidence>
<dbReference type="InterPro" id="IPR036271">
    <property type="entry name" value="Tet_transcr_reg_TetR-rel_C_sf"/>
</dbReference>
<dbReference type="SUPFAM" id="SSF46689">
    <property type="entry name" value="Homeodomain-like"/>
    <property type="match status" value="1"/>
</dbReference>
<feature type="domain" description="HTH tetR-type" evidence="5">
    <location>
        <begin position="11"/>
        <end position="71"/>
    </location>
</feature>
<name>A0A372DL67_9GAMM</name>
<dbReference type="Pfam" id="PF16925">
    <property type="entry name" value="TetR_C_13"/>
    <property type="match status" value="1"/>
</dbReference>
<evidence type="ECO:0000256" key="1">
    <source>
        <dbReference type="ARBA" id="ARBA00023015"/>
    </source>
</evidence>
<accession>A0A372DL67</accession>
<dbReference type="Gene3D" id="1.10.357.10">
    <property type="entry name" value="Tetracycline Repressor, domain 2"/>
    <property type="match status" value="1"/>
</dbReference>
<dbReference type="InterPro" id="IPR001647">
    <property type="entry name" value="HTH_TetR"/>
</dbReference>
<dbReference type="EMBL" id="QVPD01000007">
    <property type="protein sequence ID" value="RFP60311.1"/>
    <property type="molecule type" value="Genomic_DNA"/>
</dbReference>
<keyword evidence="3" id="KW-0804">Transcription</keyword>
<dbReference type="RefSeq" id="WP_117202713.1">
    <property type="nucleotide sequence ID" value="NZ_JBHTBK010000003.1"/>
</dbReference>
<reference evidence="6 7" key="1">
    <citation type="submission" date="2018-08" db="EMBL/GenBank/DDBJ databases">
        <title>Lysobacter weifangensis sp. nov., a new member of the family 'Xanthomonadaceae', isolated from soil in a farmland.</title>
        <authorList>
            <person name="Zhao H."/>
        </authorList>
    </citation>
    <scope>NUCLEOTIDE SEQUENCE [LARGE SCALE GENOMIC DNA]</scope>
    <source>
        <strain evidence="6 7">WF-2</strain>
    </source>
</reference>
<feature type="DNA-binding region" description="H-T-H motif" evidence="4">
    <location>
        <begin position="34"/>
        <end position="53"/>
    </location>
</feature>
<keyword evidence="7" id="KW-1185">Reference proteome</keyword>
<evidence type="ECO:0000256" key="2">
    <source>
        <dbReference type="ARBA" id="ARBA00023125"/>
    </source>
</evidence>
<dbReference type="PROSITE" id="PS50977">
    <property type="entry name" value="HTH_TETR_2"/>
    <property type="match status" value="1"/>
</dbReference>
<evidence type="ECO:0000256" key="4">
    <source>
        <dbReference type="PROSITE-ProRule" id="PRU00335"/>
    </source>
</evidence>